<accession>A0A1H7CL06</accession>
<dbReference type="PANTHER" id="PTHR43035">
    <property type="entry name" value="FATTY ACID REPRESSION MUTANT PROTEIN 2-RELATED"/>
    <property type="match status" value="1"/>
</dbReference>
<dbReference type="InterPro" id="IPR029479">
    <property type="entry name" value="Nitroreductase"/>
</dbReference>
<dbReference type="InterPro" id="IPR033877">
    <property type="entry name" value="Frm2/Hbn1"/>
</dbReference>
<evidence type="ECO:0000313" key="6">
    <source>
        <dbReference type="Proteomes" id="UP000199662"/>
    </source>
</evidence>
<evidence type="ECO:0000256" key="1">
    <source>
        <dbReference type="ARBA" id="ARBA00004496"/>
    </source>
</evidence>
<keyword evidence="6" id="KW-1185">Reference proteome</keyword>
<feature type="domain" description="Nitroreductase" evidence="4">
    <location>
        <begin position="9"/>
        <end position="176"/>
    </location>
</feature>
<evidence type="ECO:0000313" key="5">
    <source>
        <dbReference type="EMBL" id="SEJ86425.1"/>
    </source>
</evidence>
<dbReference type="GO" id="GO:0005737">
    <property type="term" value="C:cytoplasm"/>
    <property type="evidence" value="ECO:0007669"/>
    <property type="project" value="UniProtKB-SubCell"/>
</dbReference>
<dbReference type="SUPFAM" id="SSF55469">
    <property type="entry name" value="FMN-dependent nitroreductase-like"/>
    <property type="match status" value="1"/>
</dbReference>
<dbReference type="Proteomes" id="UP000199662">
    <property type="component" value="Unassembled WGS sequence"/>
</dbReference>
<evidence type="ECO:0000259" key="4">
    <source>
        <dbReference type="Pfam" id="PF00881"/>
    </source>
</evidence>
<keyword evidence="2" id="KW-0963">Cytoplasm</keyword>
<protein>
    <recommendedName>
        <fullName evidence="4">Nitroreductase domain-containing protein</fullName>
    </recommendedName>
</protein>
<dbReference type="CDD" id="cd02140">
    <property type="entry name" value="Frm2-like"/>
    <property type="match status" value="1"/>
</dbReference>
<organism evidence="5 6">
    <name type="scientific">Propionispira arboris</name>
    <dbReference type="NCBI Taxonomy" id="84035"/>
    <lineage>
        <taxon>Bacteria</taxon>
        <taxon>Bacillati</taxon>
        <taxon>Bacillota</taxon>
        <taxon>Negativicutes</taxon>
        <taxon>Selenomonadales</taxon>
        <taxon>Selenomonadaceae</taxon>
        <taxon>Propionispira</taxon>
    </lineage>
</organism>
<dbReference type="STRING" id="84035.SAMN05660742_12071"/>
<dbReference type="FunFam" id="3.40.109.10:FF:000001">
    <property type="entry name" value="Nitroreductase family"/>
    <property type="match status" value="1"/>
</dbReference>
<sequence length="198" mass="22058">MRSFKEAVVNRRTNYALGKQIEVSPAQIIEVVENMVKEVPSSFNMQSGRVVVAFGDNHDKIWNITHDTLQAIVPAENFAATEEKIKGFAAAYGTVLFFDETETVQGMQKQFAAYADNFPIWAQQANGMLQFAIWTALTNLGLGANLQHYNPLIDDQVKAAFAIPASWKLIAQMPFGQPLQAVKAIEKLPIEQRVKIFA</sequence>
<dbReference type="GO" id="GO:0034599">
    <property type="term" value="P:cellular response to oxidative stress"/>
    <property type="evidence" value="ECO:0007669"/>
    <property type="project" value="InterPro"/>
</dbReference>
<name>A0A1H7CL06_9FIRM</name>
<evidence type="ECO:0000256" key="2">
    <source>
        <dbReference type="ARBA" id="ARBA00022490"/>
    </source>
</evidence>
<dbReference type="PANTHER" id="PTHR43035:SF1">
    <property type="entry name" value="FATTY ACID REPRESSION MUTANT PROTEIN 2-RELATED"/>
    <property type="match status" value="1"/>
</dbReference>
<dbReference type="GO" id="GO:0016491">
    <property type="term" value="F:oxidoreductase activity"/>
    <property type="evidence" value="ECO:0007669"/>
    <property type="project" value="UniProtKB-KW"/>
</dbReference>
<dbReference type="Gene3D" id="3.40.109.10">
    <property type="entry name" value="NADH Oxidase"/>
    <property type="match status" value="1"/>
</dbReference>
<comment type="subcellular location">
    <subcellularLocation>
        <location evidence="1">Cytoplasm</location>
    </subcellularLocation>
</comment>
<dbReference type="AlphaFoldDB" id="A0A1H7CL06"/>
<proteinExistence type="predicted"/>
<dbReference type="Pfam" id="PF00881">
    <property type="entry name" value="Nitroreductase"/>
    <property type="match status" value="1"/>
</dbReference>
<dbReference type="EMBL" id="FNZK01000020">
    <property type="protein sequence ID" value="SEJ86425.1"/>
    <property type="molecule type" value="Genomic_DNA"/>
</dbReference>
<reference evidence="5 6" key="1">
    <citation type="submission" date="2016-10" db="EMBL/GenBank/DDBJ databases">
        <authorList>
            <person name="de Groot N.N."/>
        </authorList>
    </citation>
    <scope>NUCLEOTIDE SEQUENCE [LARGE SCALE GENOMIC DNA]</scope>
    <source>
        <strain evidence="5 6">DSM 2179</strain>
    </source>
</reference>
<dbReference type="InterPro" id="IPR000415">
    <property type="entry name" value="Nitroreductase-like"/>
</dbReference>
<keyword evidence="3" id="KW-0560">Oxidoreductase</keyword>
<gene>
    <name evidence="5" type="ORF">SAMN05660742_12071</name>
</gene>
<dbReference type="RefSeq" id="WP_218144927.1">
    <property type="nucleotide sequence ID" value="NZ_FNZK01000020.1"/>
</dbReference>
<evidence type="ECO:0000256" key="3">
    <source>
        <dbReference type="ARBA" id="ARBA00023002"/>
    </source>
</evidence>